<dbReference type="EC" id="2.7.8.7" evidence="1"/>
<organism evidence="4 5">
    <name type="scientific">Dentipellis fragilis</name>
    <dbReference type="NCBI Taxonomy" id="205917"/>
    <lineage>
        <taxon>Eukaryota</taxon>
        <taxon>Fungi</taxon>
        <taxon>Dikarya</taxon>
        <taxon>Basidiomycota</taxon>
        <taxon>Agaricomycotina</taxon>
        <taxon>Agaricomycetes</taxon>
        <taxon>Russulales</taxon>
        <taxon>Hericiaceae</taxon>
        <taxon>Dentipellis</taxon>
    </lineage>
</organism>
<comment type="caution">
    <text evidence="4">The sequence shown here is derived from an EMBL/GenBank/DDBJ whole genome shotgun (WGS) entry which is preliminary data.</text>
</comment>
<dbReference type="Pfam" id="PF01648">
    <property type="entry name" value="ACPS"/>
    <property type="match status" value="1"/>
</dbReference>
<dbReference type="PANTHER" id="PTHR12215">
    <property type="entry name" value="PHOSPHOPANTETHEINE TRANSFERASE"/>
    <property type="match status" value="1"/>
</dbReference>
<dbReference type="GO" id="GO:0000287">
    <property type="term" value="F:magnesium ion binding"/>
    <property type="evidence" value="ECO:0007669"/>
    <property type="project" value="InterPro"/>
</dbReference>
<evidence type="ECO:0000259" key="3">
    <source>
        <dbReference type="Pfam" id="PF01648"/>
    </source>
</evidence>
<name>A0A4Y9ZEB7_9AGAM</name>
<dbReference type="InterPro" id="IPR008278">
    <property type="entry name" value="4-PPantetheinyl_Trfase_dom"/>
</dbReference>
<reference evidence="4 5" key="1">
    <citation type="submission" date="2019-02" db="EMBL/GenBank/DDBJ databases">
        <title>Genome sequencing of the rare red list fungi Dentipellis fragilis.</title>
        <authorList>
            <person name="Buettner E."/>
            <person name="Kellner H."/>
        </authorList>
    </citation>
    <scope>NUCLEOTIDE SEQUENCE [LARGE SCALE GENOMIC DNA]</scope>
    <source>
        <strain evidence="4 5">DSM 105465</strain>
    </source>
</reference>
<dbReference type="InterPro" id="IPR050559">
    <property type="entry name" value="P-Pant_transferase_sf"/>
</dbReference>
<feature type="domain" description="4'-phosphopantetheinyl transferase" evidence="3">
    <location>
        <begin position="130"/>
        <end position="211"/>
    </location>
</feature>
<gene>
    <name evidence="4" type="ORF">EVG20_g505</name>
</gene>
<dbReference type="GO" id="GO:0005829">
    <property type="term" value="C:cytosol"/>
    <property type="evidence" value="ECO:0007669"/>
    <property type="project" value="TreeGrafter"/>
</dbReference>
<dbReference type="Gene3D" id="3.90.470.20">
    <property type="entry name" value="4'-phosphopantetheinyl transferase domain"/>
    <property type="match status" value="1"/>
</dbReference>
<keyword evidence="2" id="KW-0808">Transferase</keyword>
<dbReference type="GO" id="GO:0008897">
    <property type="term" value="F:holo-[acyl-carrier-protein] synthase activity"/>
    <property type="evidence" value="ECO:0007669"/>
    <property type="project" value="UniProtKB-EC"/>
</dbReference>
<dbReference type="SUPFAM" id="SSF56214">
    <property type="entry name" value="4'-phosphopantetheinyl transferase"/>
    <property type="match status" value="1"/>
</dbReference>
<evidence type="ECO:0000256" key="1">
    <source>
        <dbReference type="ARBA" id="ARBA00013172"/>
    </source>
</evidence>
<dbReference type="EMBL" id="SEOQ01000013">
    <property type="protein sequence ID" value="TFY72500.1"/>
    <property type="molecule type" value="Genomic_DNA"/>
</dbReference>
<keyword evidence="5" id="KW-1185">Reference proteome</keyword>
<dbReference type="OrthoDB" id="26719at2759"/>
<evidence type="ECO:0000256" key="2">
    <source>
        <dbReference type="ARBA" id="ARBA00022679"/>
    </source>
</evidence>
<dbReference type="GO" id="GO:0019878">
    <property type="term" value="P:lysine biosynthetic process via aminoadipic acid"/>
    <property type="evidence" value="ECO:0007669"/>
    <property type="project" value="TreeGrafter"/>
</dbReference>
<dbReference type="InterPro" id="IPR037143">
    <property type="entry name" value="4-PPantetheinyl_Trfase_dom_sf"/>
</dbReference>
<dbReference type="STRING" id="205917.A0A4Y9ZEB7"/>
<evidence type="ECO:0000313" key="5">
    <source>
        <dbReference type="Proteomes" id="UP000298327"/>
    </source>
</evidence>
<dbReference type="PANTHER" id="PTHR12215:SF10">
    <property type="entry name" value="L-AMINOADIPATE-SEMIALDEHYDE DEHYDROGENASE-PHOSPHOPANTETHEINYL TRANSFERASE"/>
    <property type="match status" value="1"/>
</dbReference>
<proteinExistence type="predicted"/>
<dbReference type="Proteomes" id="UP000298327">
    <property type="component" value="Unassembled WGS sequence"/>
</dbReference>
<accession>A0A4Y9ZEB7</accession>
<sequence length="279" mass="30853">MQVWLVTDPTSLSDTLYEQGIALVDETSKAKIKRFYRRADSCSEQCYSRVLHSPLAAVRRMPGRPSSPSSAPPRARILARLCRFEAVMTSPCHDQTTPGIDPPIGFNVSHDNDLVAMAFAPGVHDPPAYRIGVDVMKVQLPLREPFRSFVDTVGDTFTSLEKALLLSVDVPEEEALRRFYLMWTMKEAYTKALGIGLGFDFRRIECDVPAKTVSVDGVPPKGWEFTTFTLTLGGAPYQGVVARFVGGGVDAVVCEARDQVRSFEACSFVENAARQLKEK</sequence>
<protein>
    <recommendedName>
        <fullName evidence="1">holo-[acyl-carrier-protein] synthase</fullName>
        <ecNumber evidence="1">2.7.8.7</ecNumber>
    </recommendedName>
</protein>
<evidence type="ECO:0000313" key="4">
    <source>
        <dbReference type="EMBL" id="TFY72500.1"/>
    </source>
</evidence>
<dbReference type="AlphaFoldDB" id="A0A4Y9ZEB7"/>